<dbReference type="PANTHER" id="PTHR43095">
    <property type="entry name" value="SUGAR KINASE"/>
    <property type="match status" value="1"/>
</dbReference>
<dbReference type="PIRSF" id="PIRSF000538">
    <property type="entry name" value="GlpK"/>
    <property type="match status" value="1"/>
</dbReference>
<dbReference type="EMBL" id="QVTE01000025">
    <property type="protein sequence ID" value="RFU69473.1"/>
    <property type="molecule type" value="Genomic_DNA"/>
</dbReference>
<evidence type="ECO:0000256" key="4">
    <source>
        <dbReference type="RuleBase" id="RU003733"/>
    </source>
</evidence>
<dbReference type="GO" id="GO:0016301">
    <property type="term" value="F:kinase activity"/>
    <property type="evidence" value="ECO:0007669"/>
    <property type="project" value="UniProtKB-KW"/>
</dbReference>
<proteinExistence type="inferred from homology"/>
<dbReference type="OrthoDB" id="9805576at2"/>
<dbReference type="Proteomes" id="UP000264541">
    <property type="component" value="Unassembled WGS sequence"/>
</dbReference>
<dbReference type="SUPFAM" id="SSF53067">
    <property type="entry name" value="Actin-like ATPase domain"/>
    <property type="match status" value="2"/>
</dbReference>
<comment type="caution">
    <text evidence="7">The sequence shown here is derived from an EMBL/GenBank/DDBJ whole genome shotgun (WGS) entry which is preliminary data.</text>
</comment>
<dbReference type="InterPro" id="IPR000577">
    <property type="entry name" value="Carb_kinase_FGGY"/>
</dbReference>
<evidence type="ECO:0000313" key="7">
    <source>
        <dbReference type="EMBL" id="RFU69473.1"/>
    </source>
</evidence>
<keyword evidence="8" id="KW-1185">Reference proteome</keyword>
<gene>
    <name evidence="7" type="ORF">D0469_09540</name>
</gene>
<dbReference type="GO" id="GO:0005975">
    <property type="term" value="P:carbohydrate metabolic process"/>
    <property type="evidence" value="ECO:0007669"/>
    <property type="project" value="InterPro"/>
</dbReference>
<dbReference type="CDD" id="cd07770">
    <property type="entry name" value="ASKHA_NBD_FGGY_GntK"/>
    <property type="match status" value="1"/>
</dbReference>
<name>A0A372LP21_9BACI</name>
<dbReference type="PANTHER" id="PTHR43095:SF2">
    <property type="entry name" value="GLUCONOKINASE"/>
    <property type="match status" value="1"/>
</dbReference>
<accession>A0A372LP21</accession>
<reference evidence="7 8" key="1">
    <citation type="submission" date="2018-08" db="EMBL/GenBank/DDBJ databases">
        <title>Bacillus chawlae sp. nov., Bacillus glennii sp. nov., and Bacillus saganii sp. nov. Isolated from the Vehicle Assembly Building at Kennedy Space Center where the Viking Spacecraft were Assembled.</title>
        <authorList>
            <person name="Seuylemezian A."/>
            <person name="Vaishampayan P."/>
        </authorList>
    </citation>
    <scope>NUCLEOTIDE SEQUENCE [LARGE SCALE GENOMIC DNA]</scope>
    <source>
        <strain evidence="7 8">V47-23a</strain>
    </source>
</reference>
<organism evidence="7 8">
    <name type="scientific">Peribacillus saganii</name>
    <dbReference type="NCBI Taxonomy" id="2303992"/>
    <lineage>
        <taxon>Bacteria</taxon>
        <taxon>Bacillati</taxon>
        <taxon>Bacillota</taxon>
        <taxon>Bacilli</taxon>
        <taxon>Bacillales</taxon>
        <taxon>Bacillaceae</taxon>
        <taxon>Peribacillus</taxon>
    </lineage>
</organism>
<evidence type="ECO:0000256" key="2">
    <source>
        <dbReference type="ARBA" id="ARBA00022679"/>
    </source>
</evidence>
<evidence type="ECO:0000313" key="8">
    <source>
        <dbReference type="Proteomes" id="UP000264541"/>
    </source>
</evidence>
<feature type="domain" description="Carbohydrate kinase FGGY N-terminal" evidence="5">
    <location>
        <begin position="1"/>
        <end position="241"/>
    </location>
</feature>
<evidence type="ECO:0000259" key="6">
    <source>
        <dbReference type="Pfam" id="PF02782"/>
    </source>
</evidence>
<dbReference type="InterPro" id="IPR050406">
    <property type="entry name" value="FGGY_Carb_Kinase"/>
</dbReference>
<protein>
    <submittedName>
        <fullName evidence="7">Gluconate kinase</fullName>
    </submittedName>
</protein>
<dbReference type="AlphaFoldDB" id="A0A372LP21"/>
<comment type="similarity">
    <text evidence="1 4">Belongs to the FGGY kinase family.</text>
</comment>
<dbReference type="PROSITE" id="PS00445">
    <property type="entry name" value="FGGY_KINASES_2"/>
    <property type="match status" value="1"/>
</dbReference>
<dbReference type="Pfam" id="PF00370">
    <property type="entry name" value="FGGY_N"/>
    <property type="match status" value="1"/>
</dbReference>
<feature type="domain" description="Carbohydrate kinase FGGY C-terminal" evidence="6">
    <location>
        <begin position="250"/>
        <end position="443"/>
    </location>
</feature>
<dbReference type="InterPro" id="IPR018484">
    <property type="entry name" value="FGGY_N"/>
</dbReference>
<sequence>MDIGTTSTKATIFTESGRFVSSHSIEYPIIHPKPDWAEQDPSVIYLAVLNSIRSAIIKADIHGTQLIGIGISSAMHSLIAVDQEGELLTNSIIWADNRSIDYVRKLKEDLNGHQIYMRTGTPIHPMSPLSKLLWMKGERPDIFAKAAKWISIKEYITWKWFHTYFVDYSIASTTGLFNLNELEWDQDVLTLLGIDKEKLSQPVPTTAVYQGMDRDAADFMGIPADIPIVAGASDGVLANLGVGAIEEGELAVTIGTSGAIRTVVSQPLTDPEGRTFCYALSEDKWVIGGPVNNGGIALRWFKDQFVSYENAIPTEKDSFEALIDSASDIPAGAQGLLFLPYLTGERAPHWNADARGVFFGISLAHQKEHFVRSVMEGVAYAVYSVGKVLNSLAGSSKVIRVSGGFARSDIWRQIVADVFDESVVVPESHESSGLGAAVLTLYALGHIDSLEKVKEMVHVSAVQNAISENAAIYRELFGVYERVYKNLEEEFKIIAEFQRRRDNSIS</sequence>
<dbReference type="InterPro" id="IPR043129">
    <property type="entry name" value="ATPase_NBD"/>
</dbReference>
<dbReference type="Pfam" id="PF02782">
    <property type="entry name" value="FGGY_C"/>
    <property type="match status" value="1"/>
</dbReference>
<dbReference type="InterPro" id="IPR018483">
    <property type="entry name" value="Carb_kinase_FGGY_CS"/>
</dbReference>
<dbReference type="Gene3D" id="3.30.420.40">
    <property type="match status" value="2"/>
</dbReference>
<evidence type="ECO:0000256" key="1">
    <source>
        <dbReference type="ARBA" id="ARBA00009156"/>
    </source>
</evidence>
<keyword evidence="3 4" id="KW-0418">Kinase</keyword>
<evidence type="ECO:0000256" key="3">
    <source>
        <dbReference type="ARBA" id="ARBA00022777"/>
    </source>
</evidence>
<dbReference type="InterPro" id="IPR018485">
    <property type="entry name" value="FGGY_C"/>
</dbReference>
<dbReference type="GO" id="GO:0016773">
    <property type="term" value="F:phosphotransferase activity, alcohol group as acceptor"/>
    <property type="evidence" value="ECO:0007669"/>
    <property type="project" value="InterPro"/>
</dbReference>
<keyword evidence="2 4" id="KW-0808">Transferase</keyword>
<evidence type="ECO:0000259" key="5">
    <source>
        <dbReference type="Pfam" id="PF00370"/>
    </source>
</evidence>